<dbReference type="SUPFAM" id="SSF56112">
    <property type="entry name" value="Protein kinase-like (PK-like)"/>
    <property type="match status" value="1"/>
</dbReference>
<dbReference type="AlphaFoldDB" id="A0A5S9INB6"/>
<keyword evidence="3" id="KW-0808">Transferase</keyword>
<sequence length="306" mass="36524">MHKLIEDNYSIGKVTKIEKHCGGCINDNYVVTTADKRYFWRAYNTKRSQEDIAFEHSLLCYLQEIQFSHSSPLVYTKAQQTYIYDNDRYYALFGFLNDRVVYNWDEDCSLAHLESAALLQARYHQAVHEWNPVHPRKISWEAFFDKLRQKIVEKRSYNTLLTPHRKHLIAQTNHTSCFLKSIAKLSLPKIVIHGDYHPENVMFNGEKATAVLDFDWCIFFYRIFDVALAMFYFCCSWSDHTLCSKKCEAYLKNYENILTLSPEEHQVLDDFFIVARLYLLKWLLDDYDRLSTQQQIKYLEHFCHFH</sequence>
<gene>
    <name evidence="3" type="ORF">UABAM_02068</name>
</gene>
<comment type="similarity">
    <text evidence="1">Belongs to the pseudomonas-type ThrB family.</text>
</comment>
<accession>A0A5S9INB6</accession>
<evidence type="ECO:0000259" key="2">
    <source>
        <dbReference type="Pfam" id="PF01636"/>
    </source>
</evidence>
<dbReference type="InterPro" id="IPR011009">
    <property type="entry name" value="Kinase-like_dom_sf"/>
</dbReference>
<feature type="domain" description="Aminoglycoside phosphotransferase" evidence="2">
    <location>
        <begin position="20"/>
        <end position="254"/>
    </location>
</feature>
<name>A0A5S9INB6_UABAM</name>
<evidence type="ECO:0000256" key="1">
    <source>
        <dbReference type="ARBA" id="ARBA00038240"/>
    </source>
</evidence>
<organism evidence="3 4">
    <name type="scientific">Uabimicrobium amorphum</name>
    <dbReference type="NCBI Taxonomy" id="2596890"/>
    <lineage>
        <taxon>Bacteria</taxon>
        <taxon>Pseudomonadati</taxon>
        <taxon>Planctomycetota</taxon>
        <taxon>Candidatus Uabimicrobiia</taxon>
        <taxon>Candidatus Uabimicrobiales</taxon>
        <taxon>Candidatus Uabimicrobiaceae</taxon>
        <taxon>Candidatus Uabimicrobium</taxon>
    </lineage>
</organism>
<dbReference type="PANTHER" id="PTHR21064">
    <property type="entry name" value="AMINOGLYCOSIDE PHOSPHOTRANSFERASE DOMAIN-CONTAINING PROTEIN-RELATED"/>
    <property type="match status" value="1"/>
</dbReference>
<dbReference type="RefSeq" id="WP_151967904.1">
    <property type="nucleotide sequence ID" value="NZ_AP019860.1"/>
</dbReference>
<evidence type="ECO:0000313" key="3">
    <source>
        <dbReference type="EMBL" id="BBM83715.1"/>
    </source>
</evidence>
<dbReference type="InterPro" id="IPR050249">
    <property type="entry name" value="Pseudomonas-type_ThrB"/>
</dbReference>
<dbReference type="Pfam" id="PF01636">
    <property type="entry name" value="APH"/>
    <property type="match status" value="1"/>
</dbReference>
<proteinExistence type="inferred from homology"/>
<dbReference type="InterPro" id="IPR002575">
    <property type="entry name" value="Aminoglycoside_PTrfase"/>
</dbReference>
<dbReference type="Gene3D" id="3.90.1200.10">
    <property type="match status" value="1"/>
</dbReference>
<keyword evidence="4" id="KW-1185">Reference proteome</keyword>
<dbReference type="PANTHER" id="PTHR21064:SF6">
    <property type="entry name" value="AMINOGLYCOSIDE PHOSPHOTRANSFERASE DOMAIN-CONTAINING PROTEIN"/>
    <property type="match status" value="1"/>
</dbReference>
<evidence type="ECO:0000313" key="4">
    <source>
        <dbReference type="Proteomes" id="UP000326354"/>
    </source>
</evidence>
<dbReference type="OrthoDB" id="283096at2"/>
<dbReference type="KEGG" id="uam:UABAM_02068"/>
<dbReference type="Proteomes" id="UP000326354">
    <property type="component" value="Chromosome"/>
</dbReference>
<dbReference type="Gene3D" id="3.30.200.20">
    <property type="entry name" value="Phosphorylase Kinase, domain 1"/>
    <property type="match status" value="1"/>
</dbReference>
<reference evidence="3 4" key="1">
    <citation type="submission" date="2019-08" db="EMBL/GenBank/DDBJ databases">
        <title>Complete genome sequence of Candidatus Uab amorphum.</title>
        <authorList>
            <person name="Shiratori T."/>
            <person name="Suzuki S."/>
            <person name="Kakizawa Y."/>
            <person name="Ishida K."/>
        </authorList>
    </citation>
    <scope>NUCLEOTIDE SEQUENCE [LARGE SCALE GENOMIC DNA]</scope>
    <source>
        <strain evidence="3 4">SRT547</strain>
    </source>
</reference>
<keyword evidence="3" id="KW-0418">Kinase</keyword>
<dbReference type="EMBL" id="AP019860">
    <property type="protein sequence ID" value="BBM83715.1"/>
    <property type="molecule type" value="Genomic_DNA"/>
</dbReference>
<dbReference type="GO" id="GO:0019202">
    <property type="term" value="F:amino acid kinase activity"/>
    <property type="evidence" value="ECO:0007669"/>
    <property type="project" value="TreeGrafter"/>
</dbReference>
<protein>
    <submittedName>
        <fullName evidence="3">Homoserine kinase</fullName>
    </submittedName>
</protein>